<feature type="transmembrane region" description="Helical" evidence="1">
    <location>
        <begin position="45"/>
        <end position="68"/>
    </location>
</feature>
<keyword evidence="3" id="KW-1185">Reference proteome</keyword>
<name>A0AAD1HCS3_9MYCO</name>
<feature type="transmembrane region" description="Helical" evidence="1">
    <location>
        <begin position="122"/>
        <end position="140"/>
    </location>
</feature>
<keyword evidence="1" id="KW-0472">Membrane</keyword>
<reference evidence="2 3" key="1">
    <citation type="journal article" date="2019" name="Emerg. Microbes Infect.">
        <title>Comprehensive subspecies identification of 175 nontuberculous mycobacteria species based on 7547 genomic profiles.</title>
        <authorList>
            <person name="Matsumoto Y."/>
            <person name="Kinjo T."/>
            <person name="Motooka D."/>
            <person name="Nabeya D."/>
            <person name="Jung N."/>
            <person name="Uechi K."/>
            <person name="Horii T."/>
            <person name="Iida T."/>
            <person name="Fujita J."/>
            <person name="Nakamura S."/>
        </authorList>
    </citation>
    <scope>NUCLEOTIDE SEQUENCE [LARGE SCALE GENOMIC DNA]</scope>
    <source>
        <strain evidence="2 3">JCM 6375</strain>
    </source>
</reference>
<evidence type="ECO:0000256" key="1">
    <source>
        <dbReference type="SAM" id="Phobius"/>
    </source>
</evidence>
<keyword evidence="1" id="KW-0812">Transmembrane</keyword>
<sequence length="194" mass="20385">MAIPRMISPLPILALLLTRDGTRVSVANAYVGRVYDMTLDLIARAAALIAVLGTAVVYGTDMFCAIVLRPALASVDDATLVEVTGNVHRYGDRRMPVPGVLGVVAAAATVVLAAVAAQWPQAIAAAVALVLLLVWIVLYTRVSAPVNRELTAAVDAGRSIPNGRVLQEKWDRIIGVRAVLQGLAVTVLCVALTI</sequence>
<evidence type="ECO:0000313" key="2">
    <source>
        <dbReference type="EMBL" id="BBX03013.1"/>
    </source>
</evidence>
<evidence type="ECO:0000313" key="3">
    <source>
        <dbReference type="Proteomes" id="UP000466681"/>
    </source>
</evidence>
<dbReference type="Proteomes" id="UP000466681">
    <property type="component" value="Chromosome"/>
</dbReference>
<protein>
    <recommendedName>
        <fullName evidence="4">DUF1772 domain-containing protein</fullName>
    </recommendedName>
</protein>
<dbReference type="EMBL" id="AP022560">
    <property type="protein sequence ID" value="BBX03013.1"/>
    <property type="molecule type" value="Genomic_DNA"/>
</dbReference>
<dbReference type="AlphaFoldDB" id="A0AAD1HCS3"/>
<accession>A0AAD1HCS3</accession>
<feature type="transmembrane region" description="Helical" evidence="1">
    <location>
        <begin position="97"/>
        <end position="116"/>
    </location>
</feature>
<dbReference type="KEGG" id="mmor:MMOR_39490"/>
<gene>
    <name evidence="2" type="ORF">MMOR_39490</name>
</gene>
<organism evidence="2 3">
    <name type="scientific">Mycolicibacterium moriokaense</name>
    <dbReference type="NCBI Taxonomy" id="39691"/>
    <lineage>
        <taxon>Bacteria</taxon>
        <taxon>Bacillati</taxon>
        <taxon>Actinomycetota</taxon>
        <taxon>Actinomycetes</taxon>
        <taxon>Mycobacteriales</taxon>
        <taxon>Mycobacteriaceae</taxon>
        <taxon>Mycolicibacterium</taxon>
    </lineage>
</organism>
<keyword evidence="1" id="KW-1133">Transmembrane helix</keyword>
<evidence type="ECO:0008006" key="4">
    <source>
        <dbReference type="Google" id="ProtNLM"/>
    </source>
</evidence>
<proteinExistence type="predicted"/>